<evidence type="ECO:0000313" key="2">
    <source>
        <dbReference type="Proteomes" id="UP000191980"/>
    </source>
</evidence>
<dbReference type="EMBL" id="LPUF01000003">
    <property type="protein sequence ID" value="OQK15829.1"/>
    <property type="molecule type" value="Genomic_DNA"/>
</dbReference>
<sequence>MFINTKLGAFLFFCVYIISMPLLSETINSKNGNFWKEIANNRALPPGDCPPGFRPATQPLNPALGCLPNNFYIEPDPNGRLPDIPDGDCPEGWLPVTPPLNPILICLPGELAPPTTPEGLQDGDRWWWPNRRHSMCPNAWVPVTKRDNQEALICLPKRIADSLPAKGPEGGCPPGWDPVTPPLNPVLGCLPNTVVMPQDPDF</sequence>
<organism evidence="1 2">
    <name type="scientific">Methyloprofundus sedimenti</name>
    <dbReference type="NCBI Taxonomy" id="1420851"/>
    <lineage>
        <taxon>Bacteria</taxon>
        <taxon>Pseudomonadati</taxon>
        <taxon>Pseudomonadota</taxon>
        <taxon>Gammaproteobacteria</taxon>
        <taxon>Methylococcales</taxon>
        <taxon>Methylococcaceae</taxon>
        <taxon>Methyloprofundus</taxon>
    </lineage>
</organism>
<name>A0A1V8M2P8_9GAMM</name>
<evidence type="ECO:0000313" key="1">
    <source>
        <dbReference type="EMBL" id="OQK15829.1"/>
    </source>
</evidence>
<proteinExistence type="predicted"/>
<keyword evidence="2" id="KW-1185">Reference proteome</keyword>
<dbReference type="Proteomes" id="UP000191980">
    <property type="component" value="Unassembled WGS sequence"/>
</dbReference>
<comment type="caution">
    <text evidence="1">The sequence shown here is derived from an EMBL/GenBank/DDBJ whole genome shotgun (WGS) entry which is preliminary data.</text>
</comment>
<protein>
    <submittedName>
        <fullName evidence="1">Uncharacterized protein</fullName>
    </submittedName>
</protein>
<dbReference type="AlphaFoldDB" id="A0A1V8M2P8"/>
<accession>A0A1V8M2P8</accession>
<reference evidence="1 2" key="1">
    <citation type="submission" date="2015-12" db="EMBL/GenBank/DDBJ databases">
        <authorList>
            <person name="Shamseldin A."/>
            <person name="Moawad H."/>
            <person name="Abd El-Rahim W.M."/>
            <person name="Sadowsky M.J."/>
        </authorList>
    </citation>
    <scope>NUCLEOTIDE SEQUENCE [LARGE SCALE GENOMIC DNA]</scope>
    <source>
        <strain evidence="1 2">WF1</strain>
    </source>
</reference>
<gene>
    <name evidence="1" type="ORF">AU255_16695</name>
</gene>